<evidence type="ECO:0000313" key="3">
    <source>
        <dbReference type="EMBL" id="KLO13518.1"/>
    </source>
</evidence>
<sequence>MSEALNAIAGVLSDEFNVKCMHVSNAALLTYDTIINFRDEEHYIWRSSWSIGKFLYLFSRYCAFVDLFLYLRLNFDSSLTPKQCHSTFVVFPWMITVGVLSSEAILITRTFAIYSRSYILLAYLVTMRVATVIPSLVIISQWNKGMKYLDSPAPTLAPCIPNPDHRIKLWLDFLFISIFDCHIVALTLFKAYKQWKNGLTKHRLVTTIYRDGIGYFVVLFMISITNLIFLNVEQNSVYFDFFVLFQRVMYAILASRIVINVRKAAECPLEGNSTSDHANSGLSGFGSRHHGGSLSALTVTTVTHRHVDGEDGMEMSWSPGGKICV</sequence>
<dbReference type="OrthoDB" id="3350812at2759"/>
<feature type="transmembrane region" description="Helical" evidence="1">
    <location>
        <begin position="85"/>
        <end position="106"/>
    </location>
</feature>
<evidence type="ECO:0000313" key="4">
    <source>
        <dbReference type="Proteomes" id="UP000053477"/>
    </source>
</evidence>
<dbReference type="InParanoid" id="A0A0H2RVR5"/>
<feature type="transmembrane region" description="Helical" evidence="1">
    <location>
        <begin position="238"/>
        <end position="259"/>
    </location>
</feature>
<accession>A0A0H2RVR5</accession>
<dbReference type="Pfam" id="PF20151">
    <property type="entry name" value="DUF6533"/>
    <property type="match status" value="1"/>
</dbReference>
<keyword evidence="1" id="KW-0812">Transmembrane</keyword>
<feature type="transmembrane region" description="Helical" evidence="1">
    <location>
        <begin position="118"/>
        <end position="142"/>
    </location>
</feature>
<name>A0A0H2RVR5_9AGAM</name>
<feature type="transmembrane region" description="Helical" evidence="1">
    <location>
        <begin position="173"/>
        <end position="192"/>
    </location>
</feature>
<dbReference type="InterPro" id="IPR045340">
    <property type="entry name" value="DUF6533"/>
</dbReference>
<evidence type="ECO:0000256" key="1">
    <source>
        <dbReference type="SAM" id="Phobius"/>
    </source>
</evidence>
<feature type="transmembrane region" description="Helical" evidence="1">
    <location>
        <begin position="54"/>
        <end position="73"/>
    </location>
</feature>
<keyword evidence="1" id="KW-0472">Membrane</keyword>
<proteinExistence type="predicted"/>
<reference evidence="3 4" key="1">
    <citation type="submission" date="2015-04" db="EMBL/GenBank/DDBJ databases">
        <title>Complete genome sequence of Schizopora paradoxa KUC8140, a cosmopolitan wood degrader in East Asia.</title>
        <authorList>
            <consortium name="DOE Joint Genome Institute"/>
            <person name="Min B."/>
            <person name="Park H."/>
            <person name="Jang Y."/>
            <person name="Kim J.-J."/>
            <person name="Kim K.H."/>
            <person name="Pangilinan J."/>
            <person name="Lipzen A."/>
            <person name="Riley R."/>
            <person name="Grigoriev I.V."/>
            <person name="Spatafora J.W."/>
            <person name="Choi I.-G."/>
        </authorList>
    </citation>
    <scope>NUCLEOTIDE SEQUENCE [LARGE SCALE GENOMIC DNA]</scope>
    <source>
        <strain evidence="3 4">KUC8140</strain>
    </source>
</reference>
<dbReference type="AlphaFoldDB" id="A0A0H2RVR5"/>
<gene>
    <name evidence="3" type="ORF">SCHPADRAFT_928474</name>
</gene>
<organism evidence="3 4">
    <name type="scientific">Schizopora paradoxa</name>
    <dbReference type="NCBI Taxonomy" id="27342"/>
    <lineage>
        <taxon>Eukaryota</taxon>
        <taxon>Fungi</taxon>
        <taxon>Dikarya</taxon>
        <taxon>Basidiomycota</taxon>
        <taxon>Agaricomycotina</taxon>
        <taxon>Agaricomycetes</taxon>
        <taxon>Hymenochaetales</taxon>
        <taxon>Schizoporaceae</taxon>
        <taxon>Schizopora</taxon>
    </lineage>
</organism>
<feature type="domain" description="DUF6533" evidence="2">
    <location>
        <begin position="20"/>
        <end position="65"/>
    </location>
</feature>
<dbReference type="Proteomes" id="UP000053477">
    <property type="component" value="Unassembled WGS sequence"/>
</dbReference>
<keyword evidence="1" id="KW-1133">Transmembrane helix</keyword>
<feature type="transmembrane region" description="Helical" evidence="1">
    <location>
        <begin position="213"/>
        <end position="232"/>
    </location>
</feature>
<keyword evidence="4" id="KW-1185">Reference proteome</keyword>
<protein>
    <recommendedName>
        <fullName evidence="2">DUF6533 domain-containing protein</fullName>
    </recommendedName>
</protein>
<dbReference type="EMBL" id="KQ085958">
    <property type="protein sequence ID" value="KLO13518.1"/>
    <property type="molecule type" value="Genomic_DNA"/>
</dbReference>
<evidence type="ECO:0000259" key="2">
    <source>
        <dbReference type="Pfam" id="PF20151"/>
    </source>
</evidence>